<comment type="caution">
    <text evidence="4">The sequence shown here is derived from an EMBL/GenBank/DDBJ whole genome shotgun (WGS) entry which is preliminary data.</text>
</comment>
<dbReference type="EMBL" id="BMFW01000026">
    <property type="protein sequence ID" value="GGI00372.1"/>
    <property type="molecule type" value="Genomic_DNA"/>
</dbReference>
<dbReference type="RefSeq" id="WP_188573040.1">
    <property type="nucleotide sequence ID" value="NZ_BMFW01000026.1"/>
</dbReference>
<keyword evidence="1" id="KW-0175">Coiled coil</keyword>
<evidence type="ECO:0000313" key="4">
    <source>
        <dbReference type="EMBL" id="GGI00372.1"/>
    </source>
</evidence>
<accession>A0ABQ2AZ99</accession>
<feature type="region of interest" description="Disordered" evidence="2">
    <location>
        <begin position="350"/>
        <end position="370"/>
    </location>
</feature>
<evidence type="ECO:0000256" key="1">
    <source>
        <dbReference type="SAM" id="Coils"/>
    </source>
</evidence>
<sequence length="370" mass="40704">MTSRGEPKKTKMNLPWILGTLLIGGAVLSITIAAADSSAQTGLWQSALINIGSAVALSSLLGFIEPRLRKNYIEATTRKIEAATEEIEARVDARVEELEERVESSQALFRQYMDAEDEAVVTMSGRPDFYTIAGALVAANRARTIDPFRGVTVPASEGIPSVVVGFHYATPVGNGRRDVLRIKATVLEDRPDGRFPWPTEYAWQPGATSEQFGAYMMKELQNADLKDVASKVFWPETIDRLTTALTLAFDSKRNDGKLKGQLIEMGPGNWALTSVGIEHVYRGILAPADSFPSEITGAVQTFARRGGEVLREPWMDLERPEWAEPAEWEYMIARARKVLANINLPVMMQPPYVGSTKEPRRPGPRASGVG</sequence>
<protein>
    <submittedName>
        <fullName evidence="4">Uncharacterized protein</fullName>
    </submittedName>
</protein>
<feature type="coiled-coil region" evidence="1">
    <location>
        <begin position="88"/>
        <end position="115"/>
    </location>
</feature>
<evidence type="ECO:0000256" key="3">
    <source>
        <dbReference type="SAM" id="Phobius"/>
    </source>
</evidence>
<proteinExistence type="predicted"/>
<organism evidence="4 5">
    <name type="scientific">Arthrobacter liuii</name>
    <dbReference type="NCBI Taxonomy" id="1476996"/>
    <lineage>
        <taxon>Bacteria</taxon>
        <taxon>Bacillati</taxon>
        <taxon>Actinomycetota</taxon>
        <taxon>Actinomycetes</taxon>
        <taxon>Micrococcales</taxon>
        <taxon>Micrococcaceae</taxon>
        <taxon>Arthrobacter</taxon>
    </lineage>
</organism>
<keyword evidence="3" id="KW-0472">Membrane</keyword>
<keyword evidence="3" id="KW-0812">Transmembrane</keyword>
<keyword evidence="3" id="KW-1133">Transmembrane helix</keyword>
<name>A0ABQ2AZ99_9MICC</name>
<evidence type="ECO:0000313" key="5">
    <source>
        <dbReference type="Proteomes" id="UP000643279"/>
    </source>
</evidence>
<keyword evidence="5" id="KW-1185">Reference proteome</keyword>
<dbReference type="Proteomes" id="UP000643279">
    <property type="component" value="Unassembled WGS sequence"/>
</dbReference>
<reference evidence="5" key="1">
    <citation type="journal article" date="2019" name="Int. J. Syst. Evol. Microbiol.">
        <title>The Global Catalogue of Microorganisms (GCM) 10K type strain sequencing project: providing services to taxonomists for standard genome sequencing and annotation.</title>
        <authorList>
            <consortium name="The Broad Institute Genomics Platform"/>
            <consortium name="The Broad Institute Genome Sequencing Center for Infectious Disease"/>
            <person name="Wu L."/>
            <person name="Ma J."/>
        </authorList>
    </citation>
    <scope>NUCLEOTIDE SEQUENCE [LARGE SCALE GENOMIC DNA]</scope>
    <source>
        <strain evidence="5">CGMCC 1.12778</strain>
    </source>
</reference>
<gene>
    <name evidence="4" type="ORF">GCM10007170_37360</name>
</gene>
<evidence type="ECO:0000256" key="2">
    <source>
        <dbReference type="SAM" id="MobiDB-lite"/>
    </source>
</evidence>
<feature type="transmembrane region" description="Helical" evidence="3">
    <location>
        <begin position="43"/>
        <end position="64"/>
    </location>
</feature>